<feature type="compositionally biased region" description="Acidic residues" evidence="1">
    <location>
        <begin position="637"/>
        <end position="651"/>
    </location>
</feature>
<evidence type="ECO:0000313" key="3">
    <source>
        <dbReference type="Proteomes" id="UP000620124"/>
    </source>
</evidence>
<accession>A0A8H7CF93</accession>
<dbReference type="EMBL" id="JACAZI010000028">
    <property type="protein sequence ID" value="KAF7333807.1"/>
    <property type="molecule type" value="Genomic_DNA"/>
</dbReference>
<feature type="region of interest" description="Disordered" evidence="1">
    <location>
        <begin position="1"/>
        <end position="59"/>
    </location>
</feature>
<feature type="compositionally biased region" description="Basic residues" evidence="1">
    <location>
        <begin position="1"/>
        <end position="10"/>
    </location>
</feature>
<sequence>MPASWKKRRSPQATPSPEPEEPRIPTEPPLEDQSMDLDPPGDYLATNSAPADEPAVPTPPRTVIIEVEDEDAPGAKRWFEDYPRPAGCVLQPKRNVIETVFQAIRNKQAAVGLAPWAPFDSEDDWDLARWLSKAGISGGNINEFLKLKKIKAGAKPSYHNTRAFFQKIDALPPGPEWTCEIFEIIGDEKDARGNLKKEEVEFWKRDPVECIKELMGNAAFREKMRYAPQKELLPEGVTICPVILASDKTRLSQFSGDKQAWPVYLSVGNLSKATRSKPSERATVLLGYIPVCKLNCFSKQNRSAAGYQLFHRCMRIMLDSLVSAGNDGVDMLCADGRMGRVYPILAAYIADYPEQCLVACCKENRCPKCLVDPERRGMPVYSALRDPEQTIRLMKKVAKGLAPKEFDVQGLRPADPFWKDLPHCDIFQCFTPDILHQLHKGVFKEHIVSWATQSLGGSDTANEEEIDFRFRTMPSHPGLRHFKLGISLVSQWTGNEFKQMEKIFLGVINGAADPAVIRALEDAWRLFHANKDVFLTNGVRDHFNIPKIHSMQHYVAMIRALGTADGYNTELSERLHIDCAKLGYAASSKKEYIRQMSTWLMRREAIDKFASYLQWAIPGYLVELNDSADDSTASHDDNDDSDDESESEDIVDSSSGPAPAYTIAKKAPFTGVSVESLERDHGAKDFLWHLANFLRAETILPRDFDNISAPFSVYKCVVIKLQPVVQVSDAVTNDPIRAVCGTTSSGLKRAKAAHFDTVLARKEKPTAPAKRLSLDGKFFDIATEWIIN</sequence>
<proteinExistence type="predicted"/>
<organism evidence="2 3">
    <name type="scientific">Mycena venus</name>
    <dbReference type="NCBI Taxonomy" id="2733690"/>
    <lineage>
        <taxon>Eukaryota</taxon>
        <taxon>Fungi</taxon>
        <taxon>Dikarya</taxon>
        <taxon>Basidiomycota</taxon>
        <taxon>Agaricomycotina</taxon>
        <taxon>Agaricomycetes</taxon>
        <taxon>Agaricomycetidae</taxon>
        <taxon>Agaricales</taxon>
        <taxon>Marasmiineae</taxon>
        <taxon>Mycenaceae</taxon>
        <taxon>Mycena</taxon>
    </lineage>
</organism>
<evidence type="ECO:0000313" key="2">
    <source>
        <dbReference type="EMBL" id="KAF7333807.1"/>
    </source>
</evidence>
<reference evidence="2" key="1">
    <citation type="submission" date="2020-05" db="EMBL/GenBank/DDBJ databases">
        <title>Mycena genomes resolve the evolution of fungal bioluminescence.</title>
        <authorList>
            <person name="Tsai I.J."/>
        </authorList>
    </citation>
    <scope>NUCLEOTIDE SEQUENCE</scope>
    <source>
        <strain evidence="2">CCC161011</strain>
    </source>
</reference>
<protein>
    <submittedName>
        <fullName evidence="2">Uncharacterized protein</fullName>
    </submittedName>
</protein>
<feature type="region of interest" description="Disordered" evidence="1">
    <location>
        <begin position="628"/>
        <end position="661"/>
    </location>
</feature>
<dbReference type="Proteomes" id="UP000620124">
    <property type="component" value="Unassembled WGS sequence"/>
</dbReference>
<comment type="caution">
    <text evidence="2">The sequence shown here is derived from an EMBL/GenBank/DDBJ whole genome shotgun (WGS) entry which is preliminary data.</text>
</comment>
<name>A0A8H7CF93_9AGAR</name>
<gene>
    <name evidence="2" type="ORF">MVEN_02337600</name>
</gene>
<dbReference type="InterPro" id="IPR041078">
    <property type="entry name" value="Plavaka"/>
</dbReference>
<evidence type="ECO:0000256" key="1">
    <source>
        <dbReference type="SAM" id="MobiDB-lite"/>
    </source>
</evidence>
<keyword evidence="3" id="KW-1185">Reference proteome</keyword>
<dbReference type="OrthoDB" id="2418900at2759"/>
<dbReference type="Pfam" id="PF18759">
    <property type="entry name" value="Plavaka"/>
    <property type="match status" value="2"/>
</dbReference>
<dbReference type="AlphaFoldDB" id="A0A8H7CF93"/>